<dbReference type="EMBL" id="BGOW01000001">
    <property type="protein sequence ID" value="GBL44413.1"/>
    <property type="molecule type" value="Genomic_DNA"/>
</dbReference>
<keyword evidence="2" id="KW-1185">Reference proteome</keyword>
<keyword evidence="1" id="KW-0645">Protease</keyword>
<dbReference type="PANTHER" id="PTHR43019:SF23">
    <property type="entry name" value="PROTEASE DO-LIKE 5, CHLOROPLASTIC"/>
    <property type="match status" value="1"/>
</dbReference>
<keyword evidence="1" id="KW-0378">Hydrolase</keyword>
<sequence length="263" mass="28263">MKPVISHALHGILIGIVLTALSPVLGAQADTLPQTIQKVKRSVVAIGTYQPTRQPRGDFRATGYVVGDGLHAITNYHVVKPVLDIEHKEVLGIFTGEGETIQFRPAQVELSDPAHDVVLLKFSGAPLPVLKLGDSNAVQEGMVMYFTGFPIGSVLGLHPSSIRAGISSITPIVRPVPNTHYLDAKTLRQESDPFNIFQLDGIAYPGNSGSPVYDPQTGLVYGTVNSTFIKSTKENVLKDPSAISYAIPSRYVKALMQKAGLEP</sequence>
<dbReference type="Gene3D" id="2.40.10.10">
    <property type="entry name" value="Trypsin-like serine proteases"/>
    <property type="match status" value="2"/>
</dbReference>
<evidence type="ECO:0000313" key="2">
    <source>
        <dbReference type="Proteomes" id="UP000286806"/>
    </source>
</evidence>
<dbReference type="OrthoDB" id="212300at2"/>
<proteinExistence type="predicted"/>
<dbReference type="Pfam" id="PF13365">
    <property type="entry name" value="Trypsin_2"/>
    <property type="match status" value="1"/>
</dbReference>
<dbReference type="AlphaFoldDB" id="A0A401J9U8"/>
<dbReference type="InterPro" id="IPR043504">
    <property type="entry name" value="Peptidase_S1_PA_chymotrypsin"/>
</dbReference>
<dbReference type="GO" id="GO:0006508">
    <property type="term" value="P:proteolysis"/>
    <property type="evidence" value="ECO:0007669"/>
    <property type="project" value="UniProtKB-KW"/>
</dbReference>
<gene>
    <name evidence="1" type="ORF">SFMTTN_0208</name>
</gene>
<accession>A0A401J9U8</accession>
<dbReference type="SUPFAM" id="SSF50494">
    <property type="entry name" value="Trypsin-like serine proteases"/>
    <property type="match status" value="1"/>
</dbReference>
<evidence type="ECO:0000313" key="1">
    <source>
        <dbReference type="EMBL" id="GBL44413.1"/>
    </source>
</evidence>
<dbReference type="GO" id="GO:0008233">
    <property type="term" value="F:peptidase activity"/>
    <property type="evidence" value="ECO:0007669"/>
    <property type="project" value="UniProtKB-KW"/>
</dbReference>
<protein>
    <submittedName>
        <fullName evidence="1">Serine protease MucD/AlgY associated with sigma factor RpoE</fullName>
    </submittedName>
</protein>
<dbReference type="Proteomes" id="UP000286806">
    <property type="component" value="Unassembled WGS sequence"/>
</dbReference>
<comment type="caution">
    <text evidence="1">The sequence shown here is derived from an EMBL/GenBank/DDBJ whole genome shotgun (WGS) entry which is preliminary data.</text>
</comment>
<dbReference type="PANTHER" id="PTHR43019">
    <property type="entry name" value="SERINE ENDOPROTEASE DEGS"/>
    <property type="match status" value="1"/>
</dbReference>
<dbReference type="RefSeq" id="WP_124703244.1">
    <property type="nucleotide sequence ID" value="NZ_BGOW01000001.1"/>
</dbReference>
<reference evidence="1 2" key="1">
    <citation type="journal article" date="2019" name="Front. Microbiol.">
        <title>Genomes of Neutrophilic Sulfur-Oxidizing Chemolithoautotrophs Representing 9 Proteobacterial Species From 8 Genera.</title>
        <authorList>
            <person name="Watanabe T."/>
            <person name="Kojima H."/>
            <person name="Umezawa K."/>
            <person name="Hori C."/>
            <person name="Takasuka T.E."/>
            <person name="Kato Y."/>
            <person name="Fukui M."/>
        </authorList>
    </citation>
    <scope>NUCLEOTIDE SEQUENCE [LARGE SCALE GENOMIC DNA]</scope>
    <source>
        <strain evidence="1 2">TTN</strain>
    </source>
</reference>
<organism evidence="1 2">
    <name type="scientific">Sulfuriferula multivorans</name>
    <dbReference type="NCBI Taxonomy" id="1559896"/>
    <lineage>
        <taxon>Bacteria</taxon>
        <taxon>Pseudomonadati</taxon>
        <taxon>Pseudomonadota</taxon>
        <taxon>Betaproteobacteria</taxon>
        <taxon>Nitrosomonadales</taxon>
        <taxon>Sulfuricellaceae</taxon>
        <taxon>Sulfuriferula</taxon>
    </lineage>
</organism>
<name>A0A401J9U8_9PROT</name>
<dbReference type="InterPro" id="IPR009003">
    <property type="entry name" value="Peptidase_S1_PA"/>
</dbReference>